<evidence type="ECO:0000256" key="11">
    <source>
        <dbReference type="ARBA" id="ARBA00023268"/>
    </source>
</evidence>
<dbReference type="CDD" id="cd02064">
    <property type="entry name" value="FAD_synthetase_N"/>
    <property type="match status" value="1"/>
</dbReference>
<comment type="catalytic activity">
    <reaction evidence="12 14">
        <text>riboflavin + ATP = FMN + ADP + H(+)</text>
        <dbReference type="Rhea" id="RHEA:14357"/>
        <dbReference type="ChEBI" id="CHEBI:15378"/>
        <dbReference type="ChEBI" id="CHEBI:30616"/>
        <dbReference type="ChEBI" id="CHEBI:57986"/>
        <dbReference type="ChEBI" id="CHEBI:58210"/>
        <dbReference type="ChEBI" id="CHEBI:456216"/>
        <dbReference type="EC" id="2.7.1.26"/>
    </reaction>
</comment>
<keyword evidence="3 14" id="KW-0285">Flavoprotein</keyword>
<dbReference type="EC" id="2.7.7.2" evidence="14"/>
<keyword evidence="11" id="KW-0511">Multifunctional enzyme</keyword>
<sequence length="341" mass="35996">MDLVQPGDKWHGILAPMRVWHGLDEVDSGFGPSVVTIGNFDGVHRGHQEVLAHARARAAELGGLPVVAMTFDPHPMAVLRPGHAPAMISEPGRRAELLGAAGADAVLILPFDKETAAWSPQEFIDRVLVGTLHAKAVVVGENFRFGHKAAGHVDTLVEAGAAAGFEVEGLTLAGDTQPWSSTYIRQLIAEGDVEGAAAALGRPLQVTGTVIEGDKRGRELGYPTANIPAEAGAAVPLDGVYAGWLTVLEPAPGAPQYGEPLPAAISVGSNPTFDGVDRRVESYVLDRDDLELYGAKISVDFVARLRGSQIRFDTIDDLLVQMKADVDGARRLLTGDSLADS</sequence>
<dbReference type="NCBIfam" id="NF004160">
    <property type="entry name" value="PRK05627.1-3"/>
    <property type="match status" value="1"/>
</dbReference>
<dbReference type="InterPro" id="IPR015865">
    <property type="entry name" value="Riboflavin_kinase_bac/euk"/>
</dbReference>
<dbReference type="NCBIfam" id="TIGR00083">
    <property type="entry name" value="ribF"/>
    <property type="match status" value="1"/>
</dbReference>
<comment type="similarity">
    <text evidence="14">Belongs to the ribF family.</text>
</comment>
<dbReference type="InterPro" id="IPR002606">
    <property type="entry name" value="Riboflavin_kinase_bac"/>
</dbReference>
<keyword evidence="17" id="KW-1185">Reference proteome</keyword>
<dbReference type="GO" id="GO:0016301">
    <property type="term" value="F:kinase activity"/>
    <property type="evidence" value="ECO:0007669"/>
    <property type="project" value="UniProtKB-KW"/>
</dbReference>
<evidence type="ECO:0000256" key="3">
    <source>
        <dbReference type="ARBA" id="ARBA00022630"/>
    </source>
</evidence>
<dbReference type="InterPro" id="IPR023465">
    <property type="entry name" value="Riboflavin_kinase_dom_sf"/>
</dbReference>
<comment type="catalytic activity">
    <reaction evidence="13 14">
        <text>FMN + ATP + H(+) = FAD + diphosphate</text>
        <dbReference type="Rhea" id="RHEA:17237"/>
        <dbReference type="ChEBI" id="CHEBI:15378"/>
        <dbReference type="ChEBI" id="CHEBI:30616"/>
        <dbReference type="ChEBI" id="CHEBI:33019"/>
        <dbReference type="ChEBI" id="CHEBI:57692"/>
        <dbReference type="ChEBI" id="CHEBI:58210"/>
        <dbReference type="EC" id="2.7.7.2"/>
    </reaction>
</comment>
<dbReference type="Pfam" id="PF06574">
    <property type="entry name" value="FAD_syn"/>
    <property type="match status" value="1"/>
</dbReference>
<feature type="domain" description="Riboflavin kinase" evidence="15">
    <location>
        <begin position="199"/>
        <end position="334"/>
    </location>
</feature>
<evidence type="ECO:0000256" key="9">
    <source>
        <dbReference type="ARBA" id="ARBA00022827"/>
    </source>
</evidence>
<evidence type="ECO:0000256" key="13">
    <source>
        <dbReference type="ARBA" id="ARBA00049494"/>
    </source>
</evidence>
<comment type="caution">
    <text evidence="16">The sequence shown here is derived from an EMBL/GenBank/DDBJ whole genome shotgun (WGS) entry which is preliminary data.</text>
</comment>
<proteinExistence type="inferred from homology"/>
<dbReference type="EMBL" id="BAAANE010000009">
    <property type="protein sequence ID" value="GAA1653781.1"/>
    <property type="molecule type" value="Genomic_DNA"/>
</dbReference>
<accession>A0ABN2FNC3</accession>
<dbReference type="InterPro" id="IPR023468">
    <property type="entry name" value="Riboflavin_kinase"/>
</dbReference>
<evidence type="ECO:0000313" key="17">
    <source>
        <dbReference type="Proteomes" id="UP001501319"/>
    </source>
</evidence>
<dbReference type="Gene3D" id="3.40.50.620">
    <property type="entry name" value="HUPs"/>
    <property type="match status" value="1"/>
</dbReference>
<dbReference type="PIRSF" id="PIRSF004491">
    <property type="entry name" value="FAD_Synth"/>
    <property type="match status" value="1"/>
</dbReference>
<evidence type="ECO:0000256" key="2">
    <source>
        <dbReference type="ARBA" id="ARBA00005201"/>
    </source>
</evidence>
<evidence type="ECO:0000256" key="7">
    <source>
        <dbReference type="ARBA" id="ARBA00022741"/>
    </source>
</evidence>
<evidence type="ECO:0000259" key="15">
    <source>
        <dbReference type="SMART" id="SM00904"/>
    </source>
</evidence>
<keyword evidence="8 14" id="KW-0418">Kinase</keyword>
<evidence type="ECO:0000256" key="6">
    <source>
        <dbReference type="ARBA" id="ARBA00022695"/>
    </source>
</evidence>
<name>A0ABN2FNC3_9ACTN</name>
<gene>
    <name evidence="16" type="ORF">GCM10009744_52410</name>
</gene>
<dbReference type="SUPFAM" id="SSF82114">
    <property type="entry name" value="Riboflavin kinase-like"/>
    <property type="match status" value="1"/>
</dbReference>
<dbReference type="SMART" id="SM00904">
    <property type="entry name" value="Flavokinase"/>
    <property type="match status" value="1"/>
</dbReference>
<keyword evidence="6 14" id="KW-0548">Nucleotidyltransferase</keyword>
<protein>
    <recommendedName>
        <fullName evidence="14">Riboflavin biosynthesis protein</fullName>
    </recommendedName>
    <domain>
        <recommendedName>
            <fullName evidence="14">Riboflavin kinase</fullName>
            <ecNumber evidence="14">2.7.1.26</ecNumber>
        </recommendedName>
        <alternativeName>
            <fullName evidence="14">Flavokinase</fullName>
        </alternativeName>
    </domain>
    <domain>
        <recommendedName>
            <fullName evidence="14">FMN adenylyltransferase</fullName>
            <ecNumber evidence="14">2.7.7.2</ecNumber>
        </recommendedName>
        <alternativeName>
            <fullName evidence="14">FAD pyrophosphorylase</fullName>
        </alternativeName>
        <alternativeName>
            <fullName evidence="14">FAD synthase</fullName>
        </alternativeName>
    </domain>
</protein>
<dbReference type="Gene3D" id="2.40.30.30">
    <property type="entry name" value="Riboflavin kinase-like"/>
    <property type="match status" value="1"/>
</dbReference>
<dbReference type="InterPro" id="IPR015864">
    <property type="entry name" value="FAD_synthase"/>
</dbReference>
<dbReference type="EC" id="2.7.1.26" evidence="14"/>
<evidence type="ECO:0000256" key="4">
    <source>
        <dbReference type="ARBA" id="ARBA00022643"/>
    </source>
</evidence>
<evidence type="ECO:0000256" key="12">
    <source>
        <dbReference type="ARBA" id="ARBA00047880"/>
    </source>
</evidence>
<organism evidence="16 17">
    <name type="scientific">Kribbella alba</name>
    <dbReference type="NCBI Taxonomy" id="190197"/>
    <lineage>
        <taxon>Bacteria</taxon>
        <taxon>Bacillati</taxon>
        <taxon>Actinomycetota</taxon>
        <taxon>Actinomycetes</taxon>
        <taxon>Propionibacteriales</taxon>
        <taxon>Kribbellaceae</taxon>
        <taxon>Kribbella</taxon>
    </lineage>
</organism>
<keyword evidence="9 14" id="KW-0274">FAD</keyword>
<dbReference type="InterPro" id="IPR014729">
    <property type="entry name" value="Rossmann-like_a/b/a_fold"/>
</dbReference>
<keyword evidence="5 14" id="KW-0808">Transferase</keyword>
<evidence type="ECO:0000256" key="8">
    <source>
        <dbReference type="ARBA" id="ARBA00022777"/>
    </source>
</evidence>
<comment type="pathway">
    <text evidence="2 14">Cofactor biosynthesis; FMN biosynthesis; FMN from riboflavin (ATP route): step 1/1.</text>
</comment>
<evidence type="ECO:0000256" key="10">
    <source>
        <dbReference type="ARBA" id="ARBA00022840"/>
    </source>
</evidence>
<comment type="pathway">
    <text evidence="1 14">Cofactor biosynthesis; FAD biosynthesis; FAD from FMN: step 1/1.</text>
</comment>
<dbReference type="PANTHER" id="PTHR22749">
    <property type="entry name" value="RIBOFLAVIN KINASE/FMN ADENYLYLTRANSFERASE"/>
    <property type="match status" value="1"/>
</dbReference>
<dbReference type="Proteomes" id="UP001501319">
    <property type="component" value="Unassembled WGS sequence"/>
</dbReference>
<dbReference type="PANTHER" id="PTHR22749:SF6">
    <property type="entry name" value="RIBOFLAVIN KINASE"/>
    <property type="match status" value="1"/>
</dbReference>
<evidence type="ECO:0000313" key="16">
    <source>
        <dbReference type="EMBL" id="GAA1653781.1"/>
    </source>
</evidence>
<reference evidence="16 17" key="1">
    <citation type="journal article" date="2019" name="Int. J. Syst. Evol. Microbiol.">
        <title>The Global Catalogue of Microorganisms (GCM) 10K type strain sequencing project: providing services to taxonomists for standard genome sequencing and annotation.</title>
        <authorList>
            <consortium name="The Broad Institute Genomics Platform"/>
            <consortium name="The Broad Institute Genome Sequencing Center for Infectious Disease"/>
            <person name="Wu L."/>
            <person name="Ma J."/>
        </authorList>
    </citation>
    <scope>NUCLEOTIDE SEQUENCE [LARGE SCALE GENOMIC DNA]</scope>
    <source>
        <strain evidence="16 17">JCM 14306</strain>
    </source>
</reference>
<keyword evidence="10 14" id="KW-0067">ATP-binding</keyword>
<dbReference type="SUPFAM" id="SSF52374">
    <property type="entry name" value="Nucleotidylyl transferase"/>
    <property type="match status" value="1"/>
</dbReference>
<evidence type="ECO:0000256" key="5">
    <source>
        <dbReference type="ARBA" id="ARBA00022679"/>
    </source>
</evidence>
<evidence type="ECO:0000256" key="14">
    <source>
        <dbReference type="PIRNR" id="PIRNR004491"/>
    </source>
</evidence>
<dbReference type="Pfam" id="PF01687">
    <property type="entry name" value="Flavokinase"/>
    <property type="match status" value="1"/>
</dbReference>
<keyword evidence="7 14" id="KW-0547">Nucleotide-binding</keyword>
<keyword evidence="4 14" id="KW-0288">FMN</keyword>
<evidence type="ECO:0000256" key="1">
    <source>
        <dbReference type="ARBA" id="ARBA00004726"/>
    </source>
</evidence>